<dbReference type="Proteomes" id="UP000288178">
    <property type="component" value="Unassembled WGS sequence"/>
</dbReference>
<proteinExistence type="predicted"/>
<accession>A0A3S2X259</accession>
<dbReference type="EMBL" id="SACT01000002">
    <property type="protein sequence ID" value="RVT52381.1"/>
    <property type="molecule type" value="Genomic_DNA"/>
</dbReference>
<reference evidence="1 2" key="1">
    <citation type="submission" date="2019-01" db="EMBL/GenBank/DDBJ databases">
        <authorList>
            <person name="Chen W.-M."/>
        </authorList>
    </citation>
    <scope>NUCLEOTIDE SEQUENCE [LARGE SCALE GENOMIC DNA]</scope>
    <source>
        <strain evidence="1 2">ICH-3</strain>
    </source>
</reference>
<dbReference type="RefSeq" id="WP_128197629.1">
    <property type="nucleotide sequence ID" value="NZ_SACT01000002.1"/>
</dbReference>
<evidence type="ECO:0000313" key="2">
    <source>
        <dbReference type="Proteomes" id="UP000288178"/>
    </source>
</evidence>
<evidence type="ECO:0000313" key="1">
    <source>
        <dbReference type="EMBL" id="RVT52381.1"/>
    </source>
</evidence>
<name>A0A3S2X259_9BURK</name>
<sequence length="144" mass="15856">MGSCDDTDRGCVFSRALLSRAAACDCMARRTLGEREVLECTQPVARTNCSLLRALMRERARFALKLPPGEAPLVHAQVLRLQCGGLLGLQQVLGAGHSDVHPDVHRLVVEAQARHGSLMALPWEPIVAAMRDWQPRRRRPGETA</sequence>
<dbReference type="AlphaFoldDB" id="A0A3S2X259"/>
<dbReference type="OrthoDB" id="9792294at2"/>
<gene>
    <name evidence="1" type="ORF">ENE75_08040</name>
</gene>
<keyword evidence="2" id="KW-1185">Reference proteome</keyword>
<organism evidence="1 2">
    <name type="scientific">Rubrivivax albus</name>
    <dbReference type="NCBI Taxonomy" id="2499835"/>
    <lineage>
        <taxon>Bacteria</taxon>
        <taxon>Pseudomonadati</taxon>
        <taxon>Pseudomonadota</taxon>
        <taxon>Betaproteobacteria</taxon>
        <taxon>Burkholderiales</taxon>
        <taxon>Sphaerotilaceae</taxon>
        <taxon>Rubrivivax</taxon>
    </lineage>
</organism>
<protein>
    <submittedName>
        <fullName evidence="1">Uncharacterized protein</fullName>
    </submittedName>
</protein>
<comment type="caution">
    <text evidence="1">The sequence shown here is derived from an EMBL/GenBank/DDBJ whole genome shotgun (WGS) entry which is preliminary data.</text>
</comment>